<organism evidence="2 3">
    <name type="scientific">Methylobrevis albus</name>
    <dbReference type="NCBI Taxonomy" id="2793297"/>
    <lineage>
        <taxon>Bacteria</taxon>
        <taxon>Pseudomonadati</taxon>
        <taxon>Pseudomonadota</taxon>
        <taxon>Alphaproteobacteria</taxon>
        <taxon>Hyphomicrobiales</taxon>
        <taxon>Pleomorphomonadaceae</taxon>
        <taxon>Methylobrevis</taxon>
    </lineage>
</organism>
<proteinExistence type="predicted"/>
<accession>A0A931I2X4</accession>
<dbReference type="EMBL" id="JADZLT010000050">
    <property type="protein sequence ID" value="MBH0238291.1"/>
    <property type="molecule type" value="Genomic_DNA"/>
</dbReference>
<protein>
    <submittedName>
        <fullName evidence="2">Phasin</fullName>
    </submittedName>
</protein>
<dbReference type="Proteomes" id="UP000631694">
    <property type="component" value="Unassembled WGS sequence"/>
</dbReference>
<evidence type="ECO:0000313" key="2">
    <source>
        <dbReference type="EMBL" id="MBH0238291.1"/>
    </source>
</evidence>
<dbReference type="AlphaFoldDB" id="A0A931I2X4"/>
<dbReference type="InterPro" id="IPR010234">
    <property type="entry name" value="Phasin_subfam-2"/>
</dbReference>
<sequence>MTEAEKTAATVTKVARETRAKVAEKTNEAFDAFTMQKVEMPEAFREMAEKSVKQAKDGYEKLRVAAEEATDMIEDQFETTRSGLVELNTKAVLAAKANSDAAFKFMTEVITAKTFSDVISLQSTYARSQFELMTAQAKEMQELLTKLGTEVSQPVKDVFEKTIKQAKAA</sequence>
<reference evidence="2" key="1">
    <citation type="submission" date="2020-12" db="EMBL/GenBank/DDBJ databases">
        <title>Methylobrevis albus sp. nov., isolated from fresh water lack sediment.</title>
        <authorList>
            <person name="Zou Q."/>
        </authorList>
    </citation>
    <scope>NUCLEOTIDE SEQUENCE</scope>
    <source>
        <strain evidence="2">L22</strain>
    </source>
</reference>
<dbReference type="Pfam" id="PF09361">
    <property type="entry name" value="Phasin_2"/>
    <property type="match status" value="1"/>
</dbReference>
<dbReference type="NCBIfam" id="TIGR01985">
    <property type="entry name" value="phasin_2"/>
    <property type="match status" value="1"/>
</dbReference>
<name>A0A931I2X4_9HYPH</name>
<comment type="caution">
    <text evidence="2">The sequence shown here is derived from an EMBL/GenBank/DDBJ whole genome shotgun (WGS) entry which is preliminary data.</text>
</comment>
<dbReference type="RefSeq" id="WP_197311373.1">
    <property type="nucleotide sequence ID" value="NZ_JADZLT010000050.1"/>
</dbReference>
<evidence type="ECO:0000313" key="3">
    <source>
        <dbReference type="Proteomes" id="UP000631694"/>
    </source>
</evidence>
<dbReference type="InterPro" id="IPR018968">
    <property type="entry name" value="Phasin"/>
</dbReference>
<evidence type="ECO:0000259" key="1">
    <source>
        <dbReference type="Pfam" id="PF09361"/>
    </source>
</evidence>
<keyword evidence="3" id="KW-1185">Reference proteome</keyword>
<gene>
    <name evidence="2" type="ORF">I5731_10685</name>
</gene>
<feature type="domain" description="Phasin" evidence="1">
    <location>
        <begin position="61"/>
        <end position="157"/>
    </location>
</feature>